<reference evidence="3" key="1">
    <citation type="journal article" date="2021" name="ISME J.">
        <title>Evolutionary origin and ecological implication of a unique nif island in free-living Bradyrhizobium lineages.</title>
        <authorList>
            <person name="Tao J."/>
        </authorList>
    </citation>
    <scope>NUCLEOTIDE SEQUENCE [LARGE SCALE GENOMIC DNA]</scope>
    <source>
        <strain evidence="3">SZCCT0094</strain>
    </source>
</reference>
<evidence type="ECO:0000313" key="3">
    <source>
        <dbReference type="Proteomes" id="UP001314635"/>
    </source>
</evidence>
<dbReference type="InterPro" id="IPR011050">
    <property type="entry name" value="Pectin_lyase_fold/virulence"/>
</dbReference>
<dbReference type="SUPFAM" id="SSF51126">
    <property type="entry name" value="Pectin lyase-like"/>
    <property type="match status" value="1"/>
</dbReference>
<name>A0ABS5G9U5_9BRAD</name>
<dbReference type="EMBL" id="JAFCLK010000016">
    <property type="protein sequence ID" value="MBR1137799.1"/>
    <property type="molecule type" value="Genomic_DNA"/>
</dbReference>
<dbReference type="PROSITE" id="PS51208">
    <property type="entry name" value="AUTOTRANSPORTER"/>
    <property type="match status" value="1"/>
</dbReference>
<sequence>MRWGGGMILRVGQGLCESTTVRRQVRRFSSQTSASALALGLAALALGTGSAKADCTPAAANNVTATCAGTTTNQGAGAPGTSGSTFGYGSGAETGVTINVATAATVSGTNAGIRIQGGSVLNAGSISGFEGVQGASLAIINSAGAVITGTNNGIEAFSTFAIANSGTISGSAGFISPFGSGTLVNLAGGVMSGTNAGVSGGNGVLTVLNSGTISSSSGGGVVLGTNSLIFNDGTISGAAYGISAAGSSIINAGTINGGINFFGPGNTLTLAPGSVINGLVGGSTNNALQLGGSGTASFDLSQLGSTAQYRDFSTFNKVGGSVWSLTGTTTYTGAVNVDGGTLRVDGNLASAGSTTVNAGGTLSGTGTLGRTSVANGGILAPGSGAAGTSLSISGNLAFQSGAIYLVQVSPTNASTTNVSGIATLGGATVNVAFAPGSYIAKSYTILSATGGISGTFAPTVSANSTTLTRSLSYDANNVYLTVALGYSGIPGLNGNQRAVGDALTSAFNAGGGMSAIYASLTPAGLAQAAGQIGSSAQQTTFSAMSQFMGLVSDPTQRGNTFGGPSTATGYAEEDGRAAYAARRRDDAFAMVTKAPAAPFASRWSMWAAGFGGSQTTDGNAAGGSANSASSLYGTAVGADYQLSPNTLAGFALAGGGTNFNVTGQGWGRSDLFQAGAYIRHVQGPGYVAAALAYGWQAVSTDRVVTIAGSDHLAATFNANAYSARIEGGTRFVMPWISGMGLTPYAAAQVTTFDLPAYAERVVSGGGAFALAYAARTPTDTRTELGLRSDKSFAMQNGVLTLRGRLAWAHDFNPNRAAAATFQALPAASFIVNGAPQAADSALTTASAEVNWVNGWSAGASFEGEFSNVTRSYAGKGLVRYAW</sequence>
<proteinExistence type="predicted"/>
<feature type="domain" description="Autotransporter" evidence="1">
    <location>
        <begin position="598"/>
        <end position="882"/>
    </location>
</feature>
<organism evidence="2 3">
    <name type="scientific">Bradyrhizobium denitrificans</name>
    <dbReference type="NCBI Taxonomy" id="2734912"/>
    <lineage>
        <taxon>Bacteria</taxon>
        <taxon>Pseudomonadati</taxon>
        <taxon>Pseudomonadota</taxon>
        <taxon>Alphaproteobacteria</taxon>
        <taxon>Hyphomicrobiales</taxon>
        <taxon>Nitrobacteraceae</taxon>
        <taxon>Bradyrhizobium</taxon>
    </lineage>
</organism>
<dbReference type="Pfam" id="PF03797">
    <property type="entry name" value="Autotransporter"/>
    <property type="match status" value="1"/>
</dbReference>
<dbReference type="SMART" id="SM00869">
    <property type="entry name" value="Autotransporter"/>
    <property type="match status" value="1"/>
</dbReference>
<evidence type="ECO:0000259" key="1">
    <source>
        <dbReference type="PROSITE" id="PS51208"/>
    </source>
</evidence>
<dbReference type="InterPro" id="IPR005546">
    <property type="entry name" value="Autotransporte_beta"/>
</dbReference>
<dbReference type="InterPro" id="IPR036709">
    <property type="entry name" value="Autotransporte_beta_dom_sf"/>
</dbReference>
<keyword evidence="3" id="KW-1185">Reference proteome</keyword>
<protein>
    <submittedName>
        <fullName evidence="2">Autotransporter domain-containing protein</fullName>
    </submittedName>
</protein>
<evidence type="ECO:0000313" key="2">
    <source>
        <dbReference type="EMBL" id="MBR1137799.1"/>
    </source>
</evidence>
<dbReference type="SUPFAM" id="SSF103515">
    <property type="entry name" value="Autotransporter"/>
    <property type="match status" value="1"/>
</dbReference>
<dbReference type="Gene3D" id="2.40.128.130">
    <property type="entry name" value="Autotransporter beta-domain"/>
    <property type="match status" value="1"/>
</dbReference>
<gene>
    <name evidence="2" type="ORF">JQ619_18675</name>
</gene>
<dbReference type="Proteomes" id="UP001314635">
    <property type="component" value="Unassembled WGS sequence"/>
</dbReference>
<comment type="caution">
    <text evidence="2">The sequence shown here is derived from an EMBL/GenBank/DDBJ whole genome shotgun (WGS) entry which is preliminary data.</text>
</comment>
<accession>A0ABS5G9U5</accession>